<protein>
    <submittedName>
        <fullName evidence="6">TetR/AcrR family transcriptional regulator</fullName>
    </submittedName>
</protein>
<dbReference type="Pfam" id="PF00440">
    <property type="entry name" value="TetR_N"/>
    <property type="match status" value="1"/>
</dbReference>
<evidence type="ECO:0000256" key="1">
    <source>
        <dbReference type="ARBA" id="ARBA00023015"/>
    </source>
</evidence>
<dbReference type="Proteomes" id="UP001347146">
    <property type="component" value="Unassembled WGS sequence"/>
</dbReference>
<name>A0ABU7MG65_9ACTN</name>
<proteinExistence type="predicted"/>
<dbReference type="PANTHER" id="PTHR47506">
    <property type="entry name" value="TRANSCRIPTIONAL REGULATORY PROTEIN"/>
    <property type="match status" value="1"/>
</dbReference>
<dbReference type="EMBL" id="JAZDUF010000005">
    <property type="protein sequence ID" value="MEE3852104.1"/>
    <property type="molecule type" value="Genomic_DNA"/>
</dbReference>
<evidence type="ECO:0000313" key="7">
    <source>
        <dbReference type="Proteomes" id="UP001347146"/>
    </source>
</evidence>
<dbReference type="RefSeq" id="WP_330433999.1">
    <property type="nucleotide sequence ID" value="NZ_JAZDUF010000005.1"/>
</dbReference>
<dbReference type="InterPro" id="IPR009057">
    <property type="entry name" value="Homeodomain-like_sf"/>
</dbReference>
<dbReference type="PANTHER" id="PTHR47506:SF6">
    <property type="entry name" value="HTH-TYPE TRANSCRIPTIONAL REPRESSOR NEMR"/>
    <property type="match status" value="1"/>
</dbReference>
<reference evidence="6 7" key="1">
    <citation type="submission" date="2024-01" db="EMBL/GenBank/DDBJ databases">
        <title>Draft genome sequence of Gordonia sp. LSe1-13.</title>
        <authorList>
            <person name="Suphannarot A."/>
            <person name="Mingma R."/>
        </authorList>
    </citation>
    <scope>NUCLEOTIDE SEQUENCE [LARGE SCALE GENOMIC DNA]</scope>
    <source>
        <strain evidence="6 7">LSe1-13</strain>
    </source>
</reference>
<dbReference type="Pfam" id="PF16925">
    <property type="entry name" value="TetR_C_13"/>
    <property type="match status" value="1"/>
</dbReference>
<dbReference type="Gene3D" id="1.10.357.10">
    <property type="entry name" value="Tetracycline Repressor, domain 2"/>
    <property type="match status" value="1"/>
</dbReference>
<keyword evidence="3" id="KW-0804">Transcription</keyword>
<dbReference type="SUPFAM" id="SSF48498">
    <property type="entry name" value="Tetracyclin repressor-like, C-terminal domain"/>
    <property type="match status" value="1"/>
</dbReference>
<evidence type="ECO:0000259" key="5">
    <source>
        <dbReference type="PROSITE" id="PS50977"/>
    </source>
</evidence>
<dbReference type="InterPro" id="IPR011075">
    <property type="entry name" value="TetR_C"/>
</dbReference>
<dbReference type="InterPro" id="IPR036271">
    <property type="entry name" value="Tet_transcr_reg_TetR-rel_C_sf"/>
</dbReference>
<evidence type="ECO:0000256" key="2">
    <source>
        <dbReference type="ARBA" id="ARBA00023125"/>
    </source>
</evidence>
<keyword evidence="7" id="KW-1185">Reference proteome</keyword>
<keyword evidence="2 4" id="KW-0238">DNA-binding</keyword>
<organism evidence="6 7">
    <name type="scientific">Gordonia sesuvii</name>
    <dbReference type="NCBI Taxonomy" id="3116777"/>
    <lineage>
        <taxon>Bacteria</taxon>
        <taxon>Bacillati</taxon>
        <taxon>Actinomycetota</taxon>
        <taxon>Actinomycetes</taxon>
        <taxon>Mycobacteriales</taxon>
        <taxon>Gordoniaceae</taxon>
        <taxon>Gordonia</taxon>
    </lineage>
</organism>
<accession>A0ABU7MG65</accession>
<keyword evidence="1" id="KW-0805">Transcription regulation</keyword>
<evidence type="ECO:0000256" key="4">
    <source>
        <dbReference type="PROSITE-ProRule" id="PRU00335"/>
    </source>
</evidence>
<gene>
    <name evidence="6" type="ORF">VZC37_17310</name>
</gene>
<dbReference type="SUPFAM" id="SSF46689">
    <property type="entry name" value="Homeodomain-like"/>
    <property type="match status" value="1"/>
</dbReference>
<sequence>MSSRAAIVTSAEQVFDRHGFAATGMDRLTAAAGVSTRTLYKHVGSKTGLMAAVLELRMERFFVQFDVDSVDALFTAFEEWIAAEGARGCLFLRALAETGGLTPEVADVVAAYRERLREMLGRIVVHETGHDDGDLTDQLLVIFEGMTSTASYLGPRAVTAARGAAALVLGRPR</sequence>
<feature type="DNA-binding region" description="H-T-H motif" evidence="4">
    <location>
        <begin position="24"/>
        <end position="43"/>
    </location>
</feature>
<evidence type="ECO:0000313" key="6">
    <source>
        <dbReference type="EMBL" id="MEE3852104.1"/>
    </source>
</evidence>
<feature type="domain" description="HTH tetR-type" evidence="5">
    <location>
        <begin position="1"/>
        <end position="61"/>
    </location>
</feature>
<comment type="caution">
    <text evidence="6">The sequence shown here is derived from an EMBL/GenBank/DDBJ whole genome shotgun (WGS) entry which is preliminary data.</text>
</comment>
<evidence type="ECO:0000256" key="3">
    <source>
        <dbReference type="ARBA" id="ARBA00023163"/>
    </source>
</evidence>
<dbReference type="PROSITE" id="PS50977">
    <property type="entry name" value="HTH_TETR_2"/>
    <property type="match status" value="1"/>
</dbReference>
<dbReference type="InterPro" id="IPR001647">
    <property type="entry name" value="HTH_TetR"/>
</dbReference>
<dbReference type="PRINTS" id="PR00455">
    <property type="entry name" value="HTHTETR"/>
</dbReference>